<dbReference type="PANTHER" id="PTHR34047">
    <property type="entry name" value="NUCLEAR INTRON MATURASE 1, MITOCHONDRIAL-RELATED"/>
    <property type="match status" value="1"/>
</dbReference>
<dbReference type="InterPro" id="IPR051083">
    <property type="entry name" value="GrpII_Intron_Splice-Mob/Def"/>
</dbReference>
<gene>
    <name evidence="3" type="ORF">C8D93_10422</name>
</gene>
<dbReference type="Proteomes" id="UP000248330">
    <property type="component" value="Unassembled WGS sequence"/>
</dbReference>
<keyword evidence="4" id="KW-1185">Reference proteome</keyword>
<name>A0A318E8I3_9GAMM</name>
<comment type="similarity">
    <text evidence="1">Belongs to the bacterial reverse transcriptase family.</text>
</comment>
<sequence>MEKVFRSELTAECHKHIRRHEDYLRDLEFDAVRIEKRTGVAPIKRVQRPGYWSIHRNFDPYRTRSERRVASLSYGLARRFLAATYDPAPALIYTVPKASGGERHTNVFQIPDAVVSRFVYSSLVRKNRHRMSGYSYAYRSDIGSHEAVVNIQNDFIDRARVYAAEYDFSAFFDNIRHDFLWKMLDRGGFQVTNQELHILERFAECPAIALDRYLTDKPPKRARGIPQGTSVSLFLANAACWGLDRALERTGVGFARYADDTVIWSEDYARIVDAYEVLKAFSMESGVPINDAKSEGINLITDLPGGGEIRSKSNVVFLGYSISTSKVSISQKHLSRIKRNISKLIYCNLLQAPRKGLCVGGRYSPIDWDYLVCIAQIRRYLYGGLRTIDLLNYTRGVTTSLRFRGLMSYYPIVSDIDQLRGMDGWLLHCLKRALSKRQRLVAAIGGPSTLPGPRPDWIQSIEKLRTESVGSLTLDYRLPSFSLIL</sequence>
<evidence type="ECO:0000259" key="2">
    <source>
        <dbReference type="PROSITE" id="PS50878"/>
    </source>
</evidence>
<dbReference type="PANTHER" id="PTHR34047:SF8">
    <property type="entry name" value="PROTEIN YKFC"/>
    <property type="match status" value="1"/>
</dbReference>
<dbReference type="SUPFAM" id="SSF56672">
    <property type="entry name" value="DNA/RNA polymerases"/>
    <property type="match status" value="1"/>
</dbReference>
<dbReference type="RefSeq" id="WP_110264839.1">
    <property type="nucleotide sequence ID" value="NZ_CAKZQT010000022.1"/>
</dbReference>
<protein>
    <submittedName>
        <fullName evidence="3">Reverse transcriptase (RNA-dependent DNA polymerase)</fullName>
    </submittedName>
</protein>
<dbReference type="InterPro" id="IPR043502">
    <property type="entry name" value="DNA/RNA_pol_sf"/>
</dbReference>
<dbReference type="GO" id="GO:0003964">
    <property type="term" value="F:RNA-directed DNA polymerase activity"/>
    <property type="evidence" value="ECO:0007669"/>
    <property type="project" value="UniProtKB-KW"/>
</dbReference>
<dbReference type="OrthoDB" id="9793236at2"/>
<organism evidence="3 4">
    <name type="scientific">Sinimarinibacterium flocculans</name>
    <dbReference type="NCBI Taxonomy" id="985250"/>
    <lineage>
        <taxon>Bacteria</taxon>
        <taxon>Pseudomonadati</taxon>
        <taxon>Pseudomonadota</taxon>
        <taxon>Gammaproteobacteria</taxon>
        <taxon>Nevskiales</taxon>
        <taxon>Nevskiaceae</taxon>
        <taxon>Sinimarinibacterium</taxon>
    </lineage>
</organism>
<evidence type="ECO:0000256" key="1">
    <source>
        <dbReference type="ARBA" id="ARBA00034120"/>
    </source>
</evidence>
<keyword evidence="3" id="KW-0695">RNA-directed DNA polymerase</keyword>
<keyword evidence="3" id="KW-0808">Transferase</keyword>
<dbReference type="PROSITE" id="PS50878">
    <property type="entry name" value="RT_POL"/>
    <property type="match status" value="1"/>
</dbReference>
<comment type="caution">
    <text evidence="3">The sequence shown here is derived from an EMBL/GenBank/DDBJ whole genome shotgun (WGS) entry which is preliminary data.</text>
</comment>
<keyword evidence="3" id="KW-0548">Nucleotidyltransferase</keyword>
<dbReference type="InterPro" id="IPR000477">
    <property type="entry name" value="RT_dom"/>
</dbReference>
<evidence type="ECO:0000313" key="3">
    <source>
        <dbReference type="EMBL" id="PXV68327.1"/>
    </source>
</evidence>
<accession>A0A318E8I3</accession>
<feature type="domain" description="Reverse transcriptase" evidence="2">
    <location>
        <begin position="76"/>
        <end position="322"/>
    </location>
</feature>
<dbReference type="Pfam" id="PF00078">
    <property type="entry name" value="RVT_1"/>
    <property type="match status" value="1"/>
</dbReference>
<evidence type="ECO:0000313" key="4">
    <source>
        <dbReference type="Proteomes" id="UP000248330"/>
    </source>
</evidence>
<reference evidence="3 4" key="1">
    <citation type="submission" date="2018-04" db="EMBL/GenBank/DDBJ databases">
        <title>Genomic Encyclopedia of Type Strains, Phase IV (KMG-IV): sequencing the most valuable type-strain genomes for metagenomic binning, comparative biology and taxonomic classification.</title>
        <authorList>
            <person name="Goeker M."/>
        </authorList>
    </citation>
    <scope>NUCLEOTIDE SEQUENCE [LARGE SCALE GENOMIC DNA]</scope>
    <source>
        <strain evidence="3 4">DSM 104150</strain>
    </source>
</reference>
<proteinExistence type="inferred from homology"/>
<dbReference type="EMBL" id="QICN01000004">
    <property type="protein sequence ID" value="PXV68327.1"/>
    <property type="molecule type" value="Genomic_DNA"/>
</dbReference>
<dbReference type="AlphaFoldDB" id="A0A318E8I3"/>